<keyword evidence="4" id="KW-1185">Reference proteome</keyword>
<keyword evidence="2" id="KW-0472">Membrane</keyword>
<feature type="transmembrane region" description="Helical" evidence="2">
    <location>
        <begin position="356"/>
        <end position="379"/>
    </location>
</feature>
<accession>A0A1Q9C667</accession>
<dbReference type="AlphaFoldDB" id="A0A1Q9C667"/>
<proteinExistence type="predicted"/>
<keyword evidence="2" id="KW-1133">Transmembrane helix</keyword>
<evidence type="ECO:0000313" key="3">
    <source>
        <dbReference type="EMBL" id="OLP78422.1"/>
    </source>
</evidence>
<protein>
    <submittedName>
        <fullName evidence="3">Uncharacterized protein</fullName>
    </submittedName>
</protein>
<evidence type="ECO:0000256" key="2">
    <source>
        <dbReference type="SAM" id="Phobius"/>
    </source>
</evidence>
<feature type="transmembrane region" description="Helical" evidence="2">
    <location>
        <begin position="322"/>
        <end position="344"/>
    </location>
</feature>
<keyword evidence="2" id="KW-0812">Transmembrane</keyword>
<evidence type="ECO:0000313" key="4">
    <source>
        <dbReference type="Proteomes" id="UP000186817"/>
    </source>
</evidence>
<reference evidence="3 4" key="1">
    <citation type="submission" date="2016-02" db="EMBL/GenBank/DDBJ databases">
        <title>Genome analysis of coral dinoflagellate symbionts highlights evolutionary adaptations to a symbiotic lifestyle.</title>
        <authorList>
            <person name="Aranda M."/>
            <person name="Li Y."/>
            <person name="Liew Y.J."/>
            <person name="Baumgarten S."/>
            <person name="Simakov O."/>
            <person name="Wilson M."/>
            <person name="Piel J."/>
            <person name="Ashoor H."/>
            <person name="Bougouffa S."/>
            <person name="Bajic V.B."/>
            <person name="Ryu T."/>
            <person name="Ravasi T."/>
            <person name="Bayer T."/>
            <person name="Micklem G."/>
            <person name="Kim H."/>
            <person name="Bhak J."/>
            <person name="Lajeunesse T.C."/>
            <person name="Voolstra C.R."/>
        </authorList>
    </citation>
    <scope>NUCLEOTIDE SEQUENCE [LARGE SCALE GENOMIC DNA]</scope>
    <source>
        <strain evidence="3 4">CCMP2467</strain>
    </source>
</reference>
<evidence type="ECO:0000256" key="1">
    <source>
        <dbReference type="SAM" id="MobiDB-lite"/>
    </source>
</evidence>
<sequence length="400" mass="43049">MGHCSQAEQSEFEELDLSVCSAGTACAMAAPAARLSEATGTLDVTSSDAAAGSQVTQATSGSPLLDAVPALPAIGKLKAAAAAELPGETQAKPEDNTSSCQESYNLAASALRRTVIGALPTTGNATPQSTPLSTCPSPSHSERSKKWILERLVEAGALSSFQPGPAADSWLTIKTRLEWRKVREGAMIHVFTCAKEVCALPGKACIECGKVCSKIDCEPCRQVCTECGQTFSAFFDKPLSEMAASARKKAIEVMSRKRGAWVDGPTWLQVQMGFACVHLLFSPYFQSRIWQRVKDKLTERQFQLAGGNTVPQQAIYASFKEVFLYDLGVLLYAVILCASLAWSWQGTSYRICGEEVYGYISAASSIGISFFWIAVIYNFCYYYCGCCASSVQLSNPNALE</sequence>
<organism evidence="3 4">
    <name type="scientific">Symbiodinium microadriaticum</name>
    <name type="common">Dinoflagellate</name>
    <name type="synonym">Zooxanthella microadriatica</name>
    <dbReference type="NCBI Taxonomy" id="2951"/>
    <lineage>
        <taxon>Eukaryota</taxon>
        <taxon>Sar</taxon>
        <taxon>Alveolata</taxon>
        <taxon>Dinophyceae</taxon>
        <taxon>Suessiales</taxon>
        <taxon>Symbiodiniaceae</taxon>
        <taxon>Symbiodinium</taxon>
    </lineage>
</organism>
<feature type="region of interest" description="Disordered" evidence="1">
    <location>
        <begin position="120"/>
        <end position="141"/>
    </location>
</feature>
<dbReference type="OrthoDB" id="10556090at2759"/>
<name>A0A1Q9C667_SYMMI</name>
<dbReference type="Proteomes" id="UP000186817">
    <property type="component" value="Unassembled WGS sequence"/>
</dbReference>
<comment type="caution">
    <text evidence="3">The sequence shown here is derived from an EMBL/GenBank/DDBJ whole genome shotgun (WGS) entry which is preliminary data.</text>
</comment>
<dbReference type="EMBL" id="LSRX01001613">
    <property type="protein sequence ID" value="OLP78422.1"/>
    <property type="molecule type" value="Genomic_DNA"/>
</dbReference>
<feature type="compositionally biased region" description="Polar residues" evidence="1">
    <location>
        <begin position="121"/>
        <end position="139"/>
    </location>
</feature>
<gene>
    <name evidence="3" type="ORF">AK812_SmicGene41398</name>
</gene>